<dbReference type="SUPFAM" id="SSF69189">
    <property type="entry name" value="Penicillin-binding protein associated domain"/>
    <property type="match status" value="1"/>
</dbReference>
<evidence type="ECO:0000256" key="8">
    <source>
        <dbReference type="ARBA" id="ARBA00022801"/>
    </source>
</evidence>
<keyword evidence="16" id="KW-0812">Transmembrane</keyword>
<evidence type="ECO:0000256" key="4">
    <source>
        <dbReference type="ARBA" id="ARBA00012448"/>
    </source>
</evidence>
<feature type="binding site" evidence="14">
    <location>
        <position position="226"/>
    </location>
    <ligand>
        <name>substrate</name>
    </ligand>
</feature>
<dbReference type="HOGENOM" id="CLU_027070_7_3_9"/>
<evidence type="ECO:0000256" key="15">
    <source>
        <dbReference type="RuleBase" id="RU004016"/>
    </source>
</evidence>
<dbReference type="RefSeq" id="WP_014256077.1">
    <property type="nucleotide sequence ID" value="NC_016627.1"/>
</dbReference>
<evidence type="ECO:0000256" key="13">
    <source>
        <dbReference type="PIRSR" id="PIRSR618044-1"/>
    </source>
</evidence>
<comment type="similarity">
    <text evidence="3 15">Belongs to the peptidase S11 family.</text>
</comment>
<dbReference type="GO" id="GO:0006508">
    <property type="term" value="P:proteolysis"/>
    <property type="evidence" value="ECO:0007669"/>
    <property type="project" value="UniProtKB-KW"/>
</dbReference>
<keyword evidence="19" id="KW-1185">Reference proteome</keyword>
<feature type="active site" description="Acyl-ester intermediate" evidence="13">
    <location>
        <position position="64"/>
    </location>
</feature>
<evidence type="ECO:0000256" key="12">
    <source>
        <dbReference type="ARBA" id="ARBA00034000"/>
    </source>
</evidence>
<keyword evidence="10" id="KW-0573">Peptidoglycan synthesis</keyword>
<dbReference type="PRINTS" id="PR00725">
    <property type="entry name" value="DADACBPTASE1"/>
</dbReference>
<proteinExistence type="inferred from homology"/>
<protein>
    <recommendedName>
        <fullName evidence="4">serine-type D-Ala-D-Ala carboxypeptidase</fullName>
        <ecNumber evidence="4">3.4.16.4</ecNumber>
    </recommendedName>
</protein>
<dbReference type="InterPro" id="IPR001967">
    <property type="entry name" value="Peptidase_S11_N"/>
</dbReference>
<keyword evidence="9" id="KW-0133">Cell shape</keyword>
<gene>
    <name evidence="18" type="ordered locus">Clocl_2993</name>
</gene>
<keyword evidence="11" id="KW-0961">Cell wall biogenesis/degradation</keyword>
<evidence type="ECO:0000256" key="1">
    <source>
        <dbReference type="ARBA" id="ARBA00003217"/>
    </source>
</evidence>
<evidence type="ECO:0000256" key="7">
    <source>
        <dbReference type="ARBA" id="ARBA00022729"/>
    </source>
</evidence>
<evidence type="ECO:0000259" key="17">
    <source>
        <dbReference type="SMART" id="SM00936"/>
    </source>
</evidence>
<dbReference type="OrthoDB" id="9791132at2"/>
<keyword evidence="6" id="KW-0645">Protease</keyword>
<evidence type="ECO:0000256" key="6">
    <source>
        <dbReference type="ARBA" id="ARBA00022670"/>
    </source>
</evidence>
<dbReference type="AlphaFoldDB" id="G8LU99"/>
<dbReference type="Pfam" id="PF07943">
    <property type="entry name" value="PBP5_C"/>
    <property type="match status" value="1"/>
</dbReference>
<feature type="transmembrane region" description="Helical" evidence="16">
    <location>
        <begin position="380"/>
        <end position="400"/>
    </location>
</feature>
<keyword evidence="5 18" id="KW-0121">Carboxypeptidase</keyword>
<dbReference type="STRING" id="720554.Clocl_2993"/>
<dbReference type="eggNOG" id="COG1686">
    <property type="taxonomic scope" value="Bacteria"/>
</dbReference>
<dbReference type="InterPro" id="IPR012338">
    <property type="entry name" value="Beta-lactam/transpept-like"/>
</dbReference>
<dbReference type="GO" id="GO:0009252">
    <property type="term" value="P:peptidoglycan biosynthetic process"/>
    <property type="evidence" value="ECO:0007669"/>
    <property type="project" value="UniProtKB-UniPathway"/>
</dbReference>
<keyword evidence="16" id="KW-1133">Transmembrane helix</keyword>
<evidence type="ECO:0000313" key="18">
    <source>
        <dbReference type="EMBL" id="AEV69531.1"/>
    </source>
</evidence>
<dbReference type="GO" id="GO:0008360">
    <property type="term" value="P:regulation of cell shape"/>
    <property type="evidence" value="ECO:0007669"/>
    <property type="project" value="UniProtKB-KW"/>
</dbReference>
<dbReference type="InterPro" id="IPR015956">
    <property type="entry name" value="Peniciliin-bd_prot_C_sf"/>
</dbReference>
<dbReference type="PANTHER" id="PTHR21581">
    <property type="entry name" value="D-ALANYL-D-ALANINE CARBOXYPEPTIDASE"/>
    <property type="match status" value="1"/>
</dbReference>
<reference evidence="18 19" key="2">
    <citation type="journal article" date="2012" name="Stand. Genomic Sci.">
        <title>Complete Genome Sequence of Clostridium clariflavum DSM 19732.</title>
        <authorList>
            <person name="Izquierdo J.A."/>
            <person name="Goodwin L."/>
            <person name="Davenport K.W."/>
            <person name="Teshima H."/>
            <person name="Bruce D."/>
            <person name="Detter C."/>
            <person name="Tapia R."/>
            <person name="Han S."/>
            <person name="Land M."/>
            <person name="Hauser L."/>
            <person name="Jeffries C.D."/>
            <person name="Han J."/>
            <person name="Pitluck S."/>
            <person name="Nolan M."/>
            <person name="Chen A."/>
            <person name="Huntemann M."/>
            <person name="Mavromatis K."/>
            <person name="Mikhailova N."/>
            <person name="Liolios K."/>
            <person name="Woyke T."/>
            <person name="Lynd L.R."/>
        </authorList>
    </citation>
    <scope>NUCLEOTIDE SEQUENCE [LARGE SCALE GENOMIC DNA]</scope>
    <source>
        <strain evidence="19">DSM 19732 / NBRC 101661 / EBR45</strain>
    </source>
</reference>
<dbReference type="Proteomes" id="UP000005435">
    <property type="component" value="Chromosome"/>
</dbReference>
<dbReference type="SMART" id="SM00936">
    <property type="entry name" value="PBP5_C"/>
    <property type="match status" value="1"/>
</dbReference>
<dbReference type="InterPro" id="IPR037167">
    <property type="entry name" value="Peptidase_S11_C_sf"/>
</dbReference>
<dbReference type="Gene3D" id="3.40.710.10">
    <property type="entry name" value="DD-peptidase/beta-lactamase superfamily"/>
    <property type="match status" value="1"/>
</dbReference>
<evidence type="ECO:0000256" key="16">
    <source>
        <dbReference type="SAM" id="Phobius"/>
    </source>
</evidence>
<comment type="catalytic activity">
    <reaction evidence="12">
        <text>Preferential cleavage: (Ac)2-L-Lys-D-Ala-|-D-Ala. Also transpeptidation of peptidyl-alanyl moieties that are N-acyl substituents of D-alanine.</text>
        <dbReference type="EC" id="3.4.16.4"/>
    </reaction>
</comment>
<reference evidence="19" key="1">
    <citation type="submission" date="2011-12" db="EMBL/GenBank/DDBJ databases">
        <title>Complete sequence of Clostridium clariflavum DSM 19732.</title>
        <authorList>
            <consortium name="US DOE Joint Genome Institute"/>
            <person name="Lucas S."/>
            <person name="Han J."/>
            <person name="Lapidus A."/>
            <person name="Cheng J.-F."/>
            <person name="Goodwin L."/>
            <person name="Pitluck S."/>
            <person name="Peters L."/>
            <person name="Teshima H."/>
            <person name="Detter J.C."/>
            <person name="Han C."/>
            <person name="Tapia R."/>
            <person name="Land M."/>
            <person name="Hauser L."/>
            <person name="Kyrpides N."/>
            <person name="Ivanova N."/>
            <person name="Pagani I."/>
            <person name="Kitzmiller T."/>
            <person name="Lynd L."/>
            <person name="Izquierdo J."/>
            <person name="Woyke T."/>
        </authorList>
    </citation>
    <scope>NUCLEOTIDE SEQUENCE [LARGE SCALE GENOMIC DNA]</scope>
    <source>
        <strain evidence="19">DSM 19732 / NBRC 101661 / EBR45</strain>
    </source>
</reference>
<dbReference type="PANTHER" id="PTHR21581:SF6">
    <property type="entry name" value="TRAFFICKING PROTEIN PARTICLE COMPLEX SUBUNIT 12"/>
    <property type="match status" value="1"/>
</dbReference>
<evidence type="ECO:0000256" key="11">
    <source>
        <dbReference type="ARBA" id="ARBA00023316"/>
    </source>
</evidence>
<keyword evidence="7" id="KW-0732">Signal</keyword>
<feature type="active site" description="Proton acceptor" evidence="13">
    <location>
        <position position="67"/>
    </location>
</feature>
<dbReference type="SUPFAM" id="SSF56601">
    <property type="entry name" value="beta-lactamase/transpeptidase-like"/>
    <property type="match status" value="1"/>
</dbReference>
<evidence type="ECO:0000256" key="10">
    <source>
        <dbReference type="ARBA" id="ARBA00022984"/>
    </source>
</evidence>
<dbReference type="KEGG" id="ccl:Clocl_2993"/>
<dbReference type="UniPathway" id="UPA00219"/>
<dbReference type="GO" id="GO:0009002">
    <property type="term" value="F:serine-type D-Ala-D-Ala carboxypeptidase activity"/>
    <property type="evidence" value="ECO:0007669"/>
    <property type="project" value="UniProtKB-EC"/>
</dbReference>
<dbReference type="InterPro" id="IPR012907">
    <property type="entry name" value="Peptidase_S11_C"/>
</dbReference>
<evidence type="ECO:0000256" key="5">
    <source>
        <dbReference type="ARBA" id="ARBA00022645"/>
    </source>
</evidence>
<comment type="pathway">
    <text evidence="2">Cell wall biogenesis; peptidoglycan biosynthesis.</text>
</comment>
<feature type="domain" description="Peptidase S11 D-Ala-D-Ala carboxypeptidase A C-terminal" evidence="17">
    <location>
        <begin position="275"/>
        <end position="362"/>
    </location>
</feature>
<dbReference type="EC" id="3.4.16.4" evidence="4"/>
<accession>G8LU99</accession>
<keyword evidence="16" id="KW-0472">Membrane</keyword>
<evidence type="ECO:0000256" key="14">
    <source>
        <dbReference type="PIRSR" id="PIRSR618044-2"/>
    </source>
</evidence>
<organism evidence="18 19">
    <name type="scientific">Acetivibrio clariflavus (strain DSM 19732 / NBRC 101661 / EBR45)</name>
    <name type="common">Clostridium clariflavum</name>
    <dbReference type="NCBI Taxonomy" id="720554"/>
    <lineage>
        <taxon>Bacteria</taxon>
        <taxon>Bacillati</taxon>
        <taxon>Bacillota</taxon>
        <taxon>Clostridia</taxon>
        <taxon>Eubacteriales</taxon>
        <taxon>Oscillospiraceae</taxon>
        <taxon>Acetivibrio</taxon>
    </lineage>
</organism>
<dbReference type="GO" id="GO:0071555">
    <property type="term" value="P:cell wall organization"/>
    <property type="evidence" value="ECO:0007669"/>
    <property type="project" value="UniProtKB-KW"/>
</dbReference>
<name>G8LU99_ACECE</name>
<dbReference type="Pfam" id="PF00768">
    <property type="entry name" value="Peptidase_S11"/>
    <property type="match status" value="1"/>
</dbReference>
<comment type="function">
    <text evidence="1">Removes C-terminal D-alanyl residues from sugar-peptide cell wall precursors.</text>
</comment>
<dbReference type="EMBL" id="CP003065">
    <property type="protein sequence ID" value="AEV69531.1"/>
    <property type="molecule type" value="Genomic_DNA"/>
</dbReference>
<evidence type="ECO:0000256" key="2">
    <source>
        <dbReference type="ARBA" id="ARBA00004752"/>
    </source>
</evidence>
<evidence type="ECO:0000256" key="9">
    <source>
        <dbReference type="ARBA" id="ARBA00022960"/>
    </source>
</evidence>
<dbReference type="InterPro" id="IPR018044">
    <property type="entry name" value="Peptidase_S11"/>
</dbReference>
<feature type="active site" evidence="13">
    <location>
        <position position="121"/>
    </location>
</feature>
<dbReference type="Gene3D" id="2.60.410.10">
    <property type="entry name" value="D-Ala-D-Ala carboxypeptidase, C-terminal domain"/>
    <property type="match status" value="1"/>
</dbReference>
<evidence type="ECO:0000313" key="19">
    <source>
        <dbReference type="Proteomes" id="UP000005435"/>
    </source>
</evidence>
<keyword evidence="8" id="KW-0378">Hydrolase</keyword>
<sequence length="416" mass="46941" precursor="true">MKNRFLIKVQCFLIVLLIIFVNGGQVFAAIEPPEVQAASAILVESKRGQILFEKNSRNRLHIASANKLMTALLALEKAGAKLDTQVTISKNVTEVEGLKMNLEVGAKYSVEDLVYTIILTSGNDSAIALAEYVGGDVKTFVDMMNKKAHELKLKDTNFTNPTGLYDEAQYTTAYDLAVLLRYALSNPAFDRIFSTEAKLWTNQNKVEIITNSNSLFWRYDGIDGGKTGYNDLERQTAITTATRNNMRIISIVLDSPEEYVYEDSIKLLDYGFENFKTGILVKKEQIIDTMTVEGKTIDLISPIDVYYTFPVGEYYIKNIDIKIKENIELPVLKTQVVGAVKYILKDDTEINVDLYPAVNVYSSVDMFSSLVKSMIEYKEITILLLILIWIEIFLILLKLLRAIKKVILKLKSKAKS</sequence>
<evidence type="ECO:0000256" key="3">
    <source>
        <dbReference type="ARBA" id="ARBA00007164"/>
    </source>
</evidence>